<comment type="pathway">
    <text evidence="4">Carbohydrate biosynthesis; gluconeogenesis.</text>
</comment>
<keyword evidence="6" id="KW-1185">Reference proteome</keyword>
<proteinExistence type="inferred from homology"/>
<keyword evidence="3 4" id="KW-0119">Carbohydrate metabolism</keyword>
<comment type="catalytic activity">
    <reaction evidence="4">
        <text>beta-D-fructose 1,6-bisphosphate + H2O = beta-D-fructose 6-phosphate + phosphate</text>
        <dbReference type="Rhea" id="RHEA:11064"/>
        <dbReference type="ChEBI" id="CHEBI:15377"/>
        <dbReference type="ChEBI" id="CHEBI:32966"/>
        <dbReference type="ChEBI" id="CHEBI:43474"/>
        <dbReference type="ChEBI" id="CHEBI:57634"/>
        <dbReference type="EC" id="3.1.3.11"/>
    </reaction>
</comment>
<dbReference type="Proteomes" id="UP001319045">
    <property type="component" value="Chromosome"/>
</dbReference>
<evidence type="ECO:0000313" key="6">
    <source>
        <dbReference type="Proteomes" id="UP001319045"/>
    </source>
</evidence>
<gene>
    <name evidence="4 5" type="primary">fbp</name>
    <name evidence="5" type="ORF">prwr041_00440</name>
</gene>
<comment type="similarity">
    <text evidence="4">Belongs to the FBPase class 3 family.</text>
</comment>
<keyword evidence="2 4" id="KW-0464">Manganese</keyword>
<comment type="cofactor">
    <cofactor evidence="4">
        <name>Mn(2+)</name>
        <dbReference type="ChEBI" id="CHEBI:29035"/>
    </cofactor>
</comment>
<name>A0ABN6EE56_9BACT</name>
<dbReference type="SUPFAM" id="SSF56300">
    <property type="entry name" value="Metallo-dependent phosphatases"/>
    <property type="match status" value="1"/>
</dbReference>
<protein>
    <recommendedName>
        <fullName evidence="4">Fructose-1,6-bisphosphatase class 3</fullName>
        <shortName evidence="4">FBPase class 3</shortName>
        <ecNumber evidence="4">3.1.3.11</ecNumber>
    </recommendedName>
    <alternativeName>
        <fullName evidence="4">D-fructose-1,6-bisphosphate 1-phosphohydrolase class 3</fullName>
    </alternativeName>
</protein>
<evidence type="ECO:0000256" key="3">
    <source>
        <dbReference type="ARBA" id="ARBA00023277"/>
    </source>
</evidence>
<dbReference type="PIRSF" id="PIRSF000906">
    <property type="entry name" value="FBPtase_Bacill"/>
    <property type="match status" value="1"/>
</dbReference>
<dbReference type="HAMAP" id="MF_01854">
    <property type="entry name" value="FBPase_class3"/>
    <property type="match status" value="1"/>
</dbReference>
<organism evidence="5 6">
    <name type="scientific">Prevotella herbatica</name>
    <dbReference type="NCBI Taxonomy" id="2801997"/>
    <lineage>
        <taxon>Bacteria</taxon>
        <taxon>Pseudomonadati</taxon>
        <taxon>Bacteroidota</taxon>
        <taxon>Bacteroidia</taxon>
        <taxon>Bacteroidales</taxon>
        <taxon>Prevotellaceae</taxon>
        <taxon>Prevotella</taxon>
    </lineage>
</organism>
<evidence type="ECO:0000256" key="2">
    <source>
        <dbReference type="ARBA" id="ARBA00023211"/>
    </source>
</evidence>
<reference evidence="5 6" key="1">
    <citation type="journal article" date="2022" name="Int. J. Syst. Evol. Microbiol.">
        <title>Prevotella herbatica sp. nov., a plant polysaccharide-decomposing anaerobic bacterium isolated from a methanogenic reactor.</title>
        <authorList>
            <person name="Uek A."/>
            <person name="Tonouchi A."/>
            <person name="Kaku N."/>
            <person name="Ueki K."/>
        </authorList>
    </citation>
    <scope>NUCLEOTIDE SEQUENCE [LARGE SCALE GENOMIC DNA]</scope>
    <source>
        <strain evidence="5 6">WR041</strain>
    </source>
</reference>
<evidence type="ECO:0000256" key="1">
    <source>
        <dbReference type="ARBA" id="ARBA00022801"/>
    </source>
</evidence>
<keyword evidence="1 4" id="KW-0378">Hydrolase</keyword>
<sequence length="668" mass="76730">MKKYDIKKDMRYLQLLSNTFPTIADASTEIINLQAILNLPKGTEHFLADIHGEYEAFQHVLKNASGNIKRKVNELFGNTVREQEKRELCSLIYYPEQKLELVKDVENDINDWYHITLHQLVAVCRVVSSKYTRSKVRKSLPSDFSYIIQELLHEHTENNSNKTAYVNVIVDTIISTGRADDFIIAICNVIQRLAIDELHILGDIYDRGPGAHIIMDTMEQYHSWDIQWGNHDILWMGACAGNNACMCNVIRLSLRYANLTTLEDGYGINLVPLATFAMDTYDDDPCEEFMPRLSGGAKQMDEKTMRLTAQMHKAITIIQFKEEARIFEAHPEWNMKDRQLYKFIDYDKGTIMLDGKEYQLSSCCFPTVDPKHPCKLTPEEKVLIEKLHHSFQVSEKLHKHMRLMLQHGCMYAIRNDNLLFHASIPLNEDGSLKEVAITPNMVCKGRELFHQTGMLIRSAFQDDTATDEKQYAIDYFIYLWCGPNSPLFDKSKMATFERYFIADKDTHKEEKGNYFKLRDNAEIVDNILDAFGVKGPNRHIINGHVPVHVMNGENPIKADGKLMVIDGGFSQAYHKETGIAGYTLVYHSRGFQLVQHEPFTSAADAIQRGTDIKSTIQIVEMSSHRMLVANTDKGCEIKKQIDDLEELLYAYRHGMISEQDERKGFIDD</sequence>
<dbReference type="EC" id="3.1.3.11" evidence="4"/>
<evidence type="ECO:0000313" key="5">
    <source>
        <dbReference type="EMBL" id="BCS84151.1"/>
    </source>
</evidence>
<evidence type="ECO:0000256" key="4">
    <source>
        <dbReference type="HAMAP-Rule" id="MF_01854"/>
    </source>
</evidence>
<dbReference type="EMBL" id="AP024484">
    <property type="protein sequence ID" value="BCS84151.1"/>
    <property type="molecule type" value="Genomic_DNA"/>
</dbReference>
<dbReference type="RefSeq" id="WP_207154353.1">
    <property type="nucleotide sequence ID" value="NZ_AP024484.1"/>
</dbReference>
<dbReference type="InterPro" id="IPR009164">
    <property type="entry name" value="FBPtase_class3"/>
</dbReference>
<dbReference type="Pfam" id="PF06874">
    <property type="entry name" value="FBPase_2"/>
    <property type="match status" value="1"/>
</dbReference>
<dbReference type="InterPro" id="IPR029052">
    <property type="entry name" value="Metallo-depent_PP-like"/>
</dbReference>
<accession>A0ABN6EE56</accession>